<organism evidence="2 3">
    <name type="scientific">Alkalicoccus saliphilus</name>
    <dbReference type="NCBI Taxonomy" id="200989"/>
    <lineage>
        <taxon>Bacteria</taxon>
        <taxon>Bacillati</taxon>
        <taxon>Bacillota</taxon>
        <taxon>Bacilli</taxon>
        <taxon>Bacillales</taxon>
        <taxon>Bacillaceae</taxon>
        <taxon>Alkalicoccus</taxon>
    </lineage>
</organism>
<feature type="transmembrane region" description="Helical" evidence="1">
    <location>
        <begin position="214"/>
        <end position="234"/>
    </location>
</feature>
<dbReference type="EMBL" id="PZJJ01000008">
    <property type="protein sequence ID" value="PTL39287.1"/>
    <property type="molecule type" value="Genomic_DNA"/>
</dbReference>
<feature type="transmembrane region" description="Helical" evidence="1">
    <location>
        <begin position="25"/>
        <end position="44"/>
    </location>
</feature>
<feature type="transmembrane region" description="Helical" evidence="1">
    <location>
        <begin position="313"/>
        <end position="338"/>
    </location>
</feature>
<keyword evidence="1" id="KW-0472">Membrane</keyword>
<dbReference type="RefSeq" id="WP_107584448.1">
    <property type="nucleotide sequence ID" value="NZ_PZJJ01000008.1"/>
</dbReference>
<keyword evidence="1" id="KW-0812">Transmembrane</keyword>
<dbReference type="OrthoDB" id="2136698at2"/>
<feature type="transmembrane region" description="Helical" evidence="1">
    <location>
        <begin position="174"/>
        <end position="193"/>
    </location>
</feature>
<dbReference type="PANTHER" id="PTHR30354:SF23">
    <property type="entry name" value="GNTP FAMILY PERMEASE"/>
    <property type="match status" value="1"/>
</dbReference>
<evidence type="ECO:0000256" key="1">
    <source>
        <dbReference type="SAM" id="Phobius"/>
    </source>
</evidence>
<dbReference type="GO" id="GO:0015128">
    <property type="term" value="F:gluconate transmembrane transporter activity"/>
    <property type="evidence" value="ECO:0007669"/>
    <property type="project" value="InterPro"/>
</dbReference>
<accession>A0A2T4U7A2</accession>
<dbReference type="PANTHER" id="PTHR30354">
    <property type="entry name" value="GNT FAMILY GLUCONATE TRANSPORTER"/>
    <property type="match status" value="1"/>
</dbReference>
<feature type="transmembrane region" description="Helical" evidence="1">
    <location>
        <begin position="271"/>
        <end position="293"/>
    </location>
</feature>
<feature type="transmembrane region" description="Helical" evidence="1">
    <location>
        <begin position="240"/>
        <end position="259"/>
    </location>
</feature>
<keyword evidence="3" id="KW-1185">Reference proteome</keyword>
<comment type="caution">
    <text evidence="2">The sequence shown here is derived from an EMBL/GenBank/DDBJ whole genome shotgun (WGS) entry which is preliminary data.</text>
</comment>
<dbReference type="InterPro" id="IPR003474">
    <property type="entry name" value="Glcn_transporter"/>
</dbReference>
<feature type="transmembrane region" description="Helical" evidence="1">
    <location>
        <begin position="394"/>
        <end position="415"/>
    </location>
</feature>
<dbReference type="AlphaFoldDB" id="A0A2T4U7A2"/>
<feature type="transmembrane region" description="Helical" evidence="1">
    <location>
        <begin position="98"/>
        <end position="131"/>
    </location>
</feature>
<feature type="transmembrane region" description="Helical" evidence="1">
    <location>
        <begin position="345"/>
        <end position="364"/>
    </location>
</feature>
<evidence type="ECO:0000313" key="3">
    <source>
        <dbReference type="Proteomes" id="UP000240509"/>
    </source>
</evidence>
<evidence type="ECO:0000313" key="2">
    <source>
        <dbReference type="EMBL" id="PTL39287.1"/>
    </source>
</evidence>
<proteinExistence type="predicted"/>
<dbReference type="Pfam" id="PF02447">
    <property type="entry name" value="GntP_permease"/>
    <property type="match status" value="1"/>
</dbReference>
<dbReference type="PRINTS" id="PR00173">
    <property type="entry name" value="EDTRNSPORT"/>
</dbReference>
<protein>
    <submittedName>
        <fullName evidence="2">Gluconate:proton symporter</fullName>
    </submittedName>
</protein>
<keyword evidence="1" id="KW-1133">Transmembrane helix</keyword>
<name>A0A2T4U7A2_9BACI</name>
<dbReference type="Proteomes" id="UP000240509">
    <property type="component" value="Unassembled WGS sequence"/>
</dbReference>
<feature type="transmembrane region" description="Helical" evidence="1">
    <location>
        <begin position="65"/>
        <end position="92"/>
    </location>
</feature>
<sequence>MTITAFGAVAGLLSAIVLILIKLPPVYALLLGAVLGGIIGGADLPMTISFMMEGAEGMIPAVLRVLAAGVLAGVMIESGAASSIASAVVKALGEKRALLALVLATMILTAVGVFIVVAVMTVASIALAIAYKAHLSKAAVLLAMVGGGKAGNLISPNPNTIALADAFDLPLTTVMAAGLPSASAGVVTTYLIAKKLGDRGAFVDNKETPAESVQLPHIGTSVIAPALAIFLLLLNPAAGIDIDPLIALPTGAVAGALAMRKASHLNEYVTLGLGKVSAVAVLLLGTGTIAGIISNSALPALVTGGVDTAGMPAFLIAPLSGILMGGATASTTAGSVVAGEVFSGMLLELGVSALAGAAMIHAGATMIDHLPHGSFFHASAASVGMAIKERLKLFPYETAIGTVLTLTAVLLYGVLDLF</sequence>
<reference evidence="2 3" key="1">
    <citation type="submission" date="2018-03" db="EMBL/GenBank/DDBJ databases">
        <title>Alkalicoccus saliphilus sp. nov., isolated from a mineral pool.</title>
        <authorList>
            <person name="Zhao B."/>
        </authorList>
    </citation>
    <scope>NUCLEOTIDE SEQUENCE [LARGE SCALE GENOMIC DNA]</scope>
    <source>
        <strain evidence="2 3">6AG</strain>
    </source>
</reference>
<gene>
    <name evidence="2" type="ORF">C6Y45_06655</name>
</gene>
<dbReference type="GO" id="GO:0005886">
    <property type="term" value="C:plasma membrane"/>
    <property type="evidence" value="ECO:0007669"/>
    <property type="project" value="TreeGrafter"/>
</dbReference>